<evidence type="ECO:0000259" key="10">
    <source>
        <dbReference type="PROSITE" id="PS50011"/>
    </source>
</evidence>
<feature type="region of interest" description="Disordered" evidence="9">
    <location>
        <begin position="237"/>
        <end position="310"/>
    </location>
</feature>
<accession>D7FI65</accession>
<feature type="region of interest" description="Disordered" evidence="9">
    <location>
        <begin position="511"/>
        <end position="546"/>
    </location>
</feature>
<dbReference type="EC" id="2.7.11.1" evidence="1"/>
<evidence type="ECO:0000256" key="3">
    <source>
        <dbReference type="ARBA" id="ARBA00022679"/>
    </source>
</evidence>
<feature type="compositionally biased region" description="Basic and acidic residues" evidence="9">
    <location>
        <begin position="535"/>
        <end position="546"/>
    </location>
</feature>
<dbReference type="InterPro" id="IPR011009">
    <property type="entry name" value="Kinase-like_dom_sf"/>
</dbReference>
<keyword evidence="3" id="KW-0808">Transferase</keyword>
<dbReference type="Gene3D" id="1.10.510.10">
    <property type="entry name" value="Transferase(Phosphotransferase) domain 1"/>
    <property type="match status" value="1"/>
</dbReference>
<dbReference type="InterPro" id="IPR050660">
    <property type="entry name" value="NEK_Ser/Thr_kinase"/>
</dbReference>
<feature type="region of interest" description="Disordered" evidence="9">
    <location>
        <begin position="334"/>
        <end position="357"/>
    </location>
</feature>
<comment type="catalytic activity">
    <reaction evidence="8">
        <text>L-seryl-[protein] + ATP = O-phospho-L-seryl-[protein] + ADP + H(+)</text>
        <dbReference type="Rhea" id="RHEA:17989"/>
        <dbReference type="Rhea" id="RHEA-COMP:9863"/>
        <dbReference type="Rhea" id="RHEA-COMP:11604"/>
        <dbReference type="ChEBI" id="CHEBI:15378"/>
        <dbReference type="ChEBI" id="CHEBI:29999"/>
        <dbReference type="ChEBI" id="CHEBI:30616"/>
        <dbReference type="ChEBI" id="CHEBI:83421"/>
        <dbReference type="ChEBI" id="CHEBI:456216"/>
        <dbReference type="EC" id="2.7.11.1"/>
    </reaction>
</comment>
<organism evidence="11 12">
    <name type="scientific">Ectocarpus siliculosus</name>
    <name type="common">Brown alga</name>
    <name type="synonym">Conferva siliculosa</name>
    <dbReference type="NCBI Taxonomy" id="2880"/>
    <lineage>
        <taxon>Eukaryota</taxon>
        <taxon>Sar</taxon>
        <taxon>Stramenopiles</taxon>
        <taxon>Ochrophyta</taxon>
        <taxon>PX clade</taxon>
        <taxon>Phaeophyceae</taxon>
        <taxon>Ectocarpales</taxon>
        <taxon>Ectocarpaceae</taxon>
        <taxon>Ectocarpus</taxon>
    </lineage>
</organism>
<keyword evidence="12" id="KW-1185">Reference proteome</keyword>
<feature type="region of interest" description="Disordered" evidence="9">
    <location>
        <begin position="392"/>
        <end position="416"/>
    </location>
</feature>
<keyword evidence="5 11" id="KW-0418">Kinase</keyword>
<name>D7FI65_ECTSI</name>
<dbReference type="PROSITE" id="PS50011">
    <property type="entry name" value="PROTEIN_KINASE_DOM"/>
    <property type="match status" value="1"/>
</dbReference>
<evidence type="ECO:0000256" key="5">
    <source>
        <dbReference type="ARBA" id="ARBA00022777"/>
    </source>
</evidence>
<evidence type="ECO:0000256" key="1">
    <source>
        <dbReference type="ARBA" id="ARBA00012513"/>
    </source>
</evidence>
<dbReference type="SMART" id="SM00220">
    <property type="entry name" value="S_TKc"/>
    <property type="match status" value="1"/>
</dbReference>
<keyword evidence="2" id="KW-0723">Serine/threonine-protein kinase</keyword>
<proteinExistence type="predicted"/>
<keyword evidence="6" id="KW-0067">ATP-binding</keyword>
<sequence length="546" mass="56482">MCSVGCLAVEYPQSSVPMVWGYKGPRYAAQTVEAVEFMHGKGLVHGDVKPDNVILVKKSETLTVAKLADLGLSREVGTTKYKGFGTLGTSITPNNYFDEVPADKADDVWALGVLLLSLLLPRGLFSSNYLTSRVLQTAAEKEALARCRTSKQRLKIKYRMSSRTAKDTSDNGFQKRMVRSMLFVTLEQPIRDTARDFLRRMVDPDASKRPDICEVRAWLPSIVRSAERQTAVMAAAALVPTTPSPPPPRSPLMARSRGSSVSTISFSSSGGSSESSSSSSSSAARTSDSASSPSAGSAPSAGGSVEPFSSSVSCGRSGNYSAVVVPAVVPLTSGGSVLSARSPVESGSSVSSSSDGRSWRLAVLLEDEDGMEESGEREYVFPSPSAAAAITPSMAASSGAQREGVDNSAPDSWVPSHDVSSLALSVGAAASAQDDVARHSGPEDAWSTGISGVVSGIDAAVGINSSADISQQQGELSSSAGSVRFSTGAEAAAGESDGLLLLPLLSGGECSTGWSRQSRRGGEGEATVDAGAGSDARDGVGRGIDR</sequence>
<protein>
    <recommendedName>
        <fullName evidence="1">non-specific serine/threonine protein kinase</fullName>
        <ecNumber evidence="1">2.7.11.1</ecNumber>
    </recommendedName>
</protein>
<feature type="domain" description="Protein kinase" evidence="10">
    <location>
        <begin position="1"/>
        <end position="219"/>
    </location>
</feature>
<evidence type="ECO:0000256" key="2">
    <source>
        <dbReference type="ARBA" id="ARBA00022527"/>
    </source>
</evidence>
<dbReference type="PROSITE" id="PS00108">
    <property type="entry name" value="PROTEIN_KINASE_ST"/>
    <property type="match status" value="1"/>
</dbReference>
<dbReference type="GO" id="GO:0004674">
    <property type="term" value="F:protein serine/threonine kinase activity"/>
    <property type="evidence" value="ECO:0007669"/>
    <property type="project" value="UniProtKB-KW"/>
</dbReference>
<dbReference type="Proteomes" id="UP000002630">
    <property type="component" value="Unassembled WGS sequence"/>
</dbReference>
<dbReference type="EMBL" id="FN649760">
    <property type="protein sequence ID" value="CBJ34166.1"/>
    <property type="molecule type" value="Genomic_DNA"/>
</dbReference>
<evidence type="ECO:0000313" key="11">
    <source>
        <dbReference type="EMBL" id="CBJ34166.1"/>
    </source>
</evidence>
<evidence type="ECO:0000256" key="6">
    <source>
        <dbReference type="ARBA" id="ARBA00022840"/>
    </source>
</evidence>
<dbReference type="GO" id="GO:0005524">
    <property type="term" value="F:ATP binding"/>
    <property type="evidence" value="ECO:0007669"/>
    <property type="project" value="UniProtKB-KW"/>
</dbReference>
<dbReference type="OrthoDB" id="1668230at2759"/>
<evidence type="ECO:0000256" key="4">
    <source>
        <dbReference type="ARBA" id="ARBA00022741"/>
    </source>
</evidence>
<reference evidence="11 12" key="1">
    <citation type="journal article" date="2010" name="Nature">
        <title>The Ectocarpus genome and the independent evolution of multicellularity in brown algae.</title>
        <authorList>
            <person name="Cock J.M."/>
            <person name="Sterck L."/>
            <person name="Rouze P."/>
            <person name="Scornet D."/>
            <person name="Allen A.E."/>
            <person name="Amoutzias G."/>
            <person name="Anthouard V."/>
            <person name="Artiguenave F."/>
            <person name="Aury J.M."/>
            <person name="Badger J.H."/>
            <person name="Beszteri B."/>
            <person name="Billiau K."/>
            <person name="Bonnet E."/>
            <person name="Bothwell J.H."/>
            <person name="Bowler C."/>
            <person name="Boyen C."/>
            <person name="Brownlee C."/>
            <person name="Carrano C.J."/>
            <person name="Charrier B."/>
            <person name="Cho G.Y."/>
            <person name="Coelho S.M."/>
            <person name="Collen J."/>
            <person name="Corre E."/>
            <person name="Da Silva C."/>
            <person name="Delage L."/>
            <person name="Delaroque N."/>
            <person name="Dittami S.M."/>
            <person name="Doulbeau S."/>
            <person name="Elias M."/>
            <person name="Farnham G."/>
            <person name="Gachon C.M."/>
            <person name="Gschloessl B."/>
            <person name="Heesch S."/>
            <person name="Jabbari K."/>
            <person name="Jubin C."/>
            <person name="Kawai H."/>
            <person name="Kimura K."/>
            <person name="Kloareg B."/>
            <person name="Kupper F.C."/>
            <person name="Lang D."/>
            <person name="Le Bail A."/>
            <person name="Leblanc C."/>
            <person name="Lerouge P."/>
            <person name="Lohr M."/>
            <person name="Lopez P.J."/>
            <person name="Martens C."/>
            <person name="Maumus F."/>
            <person name="Michel G."/>
            <person name="Miranda-Saavedra D."/>
            <person name="Morales J."/>
            <person name="Moreau H."/>
            <person name="Motomura T."/>
            <person name="Nagasato C."/>
            <person name="Napoli C.A."/>
            <person name="Nelson D.R."/>
            <person name="Nyvall-Collen P."/>
            <person name="Peters A.F."/>
            <person name="Pommier C."/>
            <person name="Potin P."/>
            <person name="Poulain J."/>
            <person name="Quesneville H."/>
            <person name="Read B."/>
            <person name="Rensing S.A."/>
            <person name="Ritter A."/>
            <person name="Rousvoal S."/>
            <person name="Samanta M."/>
            <person name="Samson G."/>
            <person name="Schroeder D.C."/>
            <person name="Segurens B."/>
            <person name="Strittmatter M."/>
            <person name="Tonon T."/>
            <person name="Tregear J.W."/>
            <person name="Valentin K."/>
            <person name="von Dassow P."/>
            <person name="Yamagishi T."/>
            <person name="Van de Peer Y."/>
            <person name="Wincker P."/>
        </authorList>
    </citation>
    <scope>NUCLEOTIDE SEQUENCE [LARGE SCALE GENOMIC DNA]</scope>
    <source>
        <strain evidence="12">Ec32 / CCAP1310/4</strain>
    </source>
</reference>
<keyword evidence="4" id="KW-0547">Nucleotide-binding</keyword>
<dbReference type="InParanoid" id="D7FI65"/>
<dbReference type="SUPFAM" id="SSF56112">
    <property type="entry name" value="Protein kinase-like (PK-like)"/>
    <property type="match status" value="1"/>
</dbReference>
<dbReference type="PANTHER" id="PTHR43671">
    <property type="entry name" value="SERINE/THREONINE-PROTEIN KINASE NEK"/>
    <property type="match status" value="1"/>
</dbReference>
<evidence type="ECO:0000313" key="12">
    <source>
        <dbReference type="Proteomes" id="UP000002630"/>
    </source>
</evidence>
<evidence type="ECO:0000256" key="7">
    <source>
        <dbReference type="ARBA" id="ARBA00047899"/>
    </source>
</evidence>
<feature type="compositionally biased region" description="Low complexity" evidence="9">
    <location>
        <begin position="251"/>
        <end position="304"/>
    </location>
</feature>
<dbReference type="AlphaFoldDB" id="D7FI65"/>
<dbReference type="InterPro" id="IPR000719">
    <property type="entry name" value="Prot_kinase_dom"/>
</dbReference>
<dbReference type="PANTHER" id="PTHR43671:SF98">
    <property type="entry name" value="SERINE_THREONINE-PROTEIN KINASE NEK11"/>
    <property type="match status" value="1"/>
</dbReference>
<dbReference type="eggNOG" id="KOG0589">
    <property type="taxonomic scope" value="Eukaryota"/>
</dbReference>
<gene>
    <name evidence="11" type="ORF">Esi_1172_0001</name>
</gene>
<dbReference type="Pfam" id="PF00069">
    <property type="entry name" value="Pkinase"/>
    <property type="match status" value="1"/>
</dbReference>
<evidence type="ECO:0000256" key="9">
    <source>
        <dbReference type="SAM" id="MobiDB-lite"/>
    </source>
</evidence>
<dbReference type="STRING" id="2880.D7FI65"/>
<comment type="catalytic activity">
    <reaction evidence="7">
        <text>L-threonyl-[protein] + ATP = O-phospho-L-threonyl-[protein] + ADP + H(+)</text>
        <dbReference type="Rhea" id="RHEA:46608"/>
        <dbReference type="Rhea" id="RHEA-COMP:11060"/>
        <dbReference type="Rhea" id="RHEA-COMP:11605"/>
        <dbReference type="ChEBI" id="CHEBI:15378"/>
        <dbReference type="ChEBI" id="CHEBI:30013"/>
        <dbReference type="ChEBI" id="CHEBI:30616"/>
        <dbReference type="ChEBI" id="CHEBI:61977"/>
        <dbReference type="ChEBI" id="CHEBI:456216"/>
        <dbReference type="EC" id="2.7.11.1"/>
    </reaction>
</comment>
<feature type="compositionally biased region" description="Low complexity" evidence="9">
    <location>
        <begin position="339"/>
        <end position="356"/>
    </location>
</feature>
<dbReference type="InterPro" id="IPR008271">
    <property type="entry name" value="Ser/Thr_kinase_AS"/>
</dbReference>
<evidence type="ECO:0000256" key="8">
    <source>
        <dbReference type="ARBA" id="ARBA00048679"/>
    </source>
</evidence>